<feature type="region of interest" description="Disordered" evidence="1">
    <location>
        <begin position="13"/>
        <end position="51"/>
    </location>
</feature>
<dbReference type="Proteomes" id="UP000325433">
    <property type="component" value="Unassembled WGS sequence"/>
</dbReference>
<evidence type="ECO:0000313" key="2">
    <source>
        <dbReference type="EMBL" id="KAE8311040.1"/>
    </source>
</evidence>
<evidence type="ECO:0000256" key="1">
    <source>
        <dbReference type="SAM" id="MobiDB-lite"/>
    </source>
</evidence>
<accession>A0A5N6VVE1</accession>
<sequence length="373" mass="41334">MDRQIYYNGPLVTSSSTVPEARFSTPFPDSLRPRSFPSSLTPGTMNHPLPPKPPISKYFFQAYIPRVRDLGILPAKPTPRRIDCGGCSPVNSEPKFSPSHQLSAIETNGVPPTAESLVLPSGEDNFQDLQSDCDESSVDINIDDLPHPDTLFFGVRNNYDAGSRNLSVSPRCVDGEMCYVSTDLATSEVREAGPSSSEDHVGANNDIGHVNLILDEGKGCVPEVTRLENCAFSYQSKQQLPQPGPQHSTESTRPDPTHRKRPASAALETGIETRSGPRTRARVRAEARDEASRCFPTSRRVQPYSTAEDELLRKLVVRGLPWEQIENEFGQVFARRNARSLQMRWSRNLKFAVRPGRLSKRGRANDGAGRQCF</sequence>
<feature type="compositionally biased region" description="Polar residues" evidence="1">
    <location>
        <begin position="236"/>
        <end position="249"/>
    </location>
</feature>
<reference evidence="3" key="1">
    <citation type="submission" date="2019-04" db="EMBL/GenBank/DDBJ databases">
        <title>Friends and foes A comparative genomics studyof 23 Aspergillus species from section Flavi.</title>
        <authorList>
            <consortium name="DOE Joint Genome Institute"/>
            <person name="Kjaerbolling I."/>
            <person name="Vesth T."/>
            <person name="Frisvad J.C."/>
            <person name="Nybo J.L."/>
            <person name="Theobald S."/>
            <person name="Kildgaard S."/>
            <person name="Isbrandt T."/>
            <person name="Kuo A."/>
            <person name="Sato A."/>
            <person name="Lyhne E.K."/>
            <person name="Kogle M.E."/>
            <person name="Wiebenga A."/>
            <person name="Kun R.S."/>
            <person name="Lubbers R.J."/>
            <person name="Makela M.R."/>
            <person name="Barry K."/>
            <person name="Chovatia M."/>
            <person name="Clum A."/>
            <person name="Daum C."/>
            <person name="Haridas S."/>
            <person name="He G."/>
            <person name="LaButti K."/>
            <person name="Lipzen A."/>
            <person name="Mondo S."/>
            <person name="Riley R."/>
            <person name="Salamov A."/>
            <person name="Simmons B.A."/>
            <person name="Magnuson J.K."/>
            <person name="Henrissat B."/>
            <person name="Mortensen U.H."/>
            <person name="Larsen T.O."/>
            <person name="Devries R.P."/>
            <person name="Grigoriev I.V."/>
            <person name="Machida M."/>
            <person name="Baker S.E."/>
            <person name="Andersen M.R."/>
        </authorList>
    </citation>
    <scope>NUCLEOTIDE SEQUENCE [LARGE SCALE GENOMIC DNA]</scope>
    <source>
        <strain evidence="3">CBS 130015</strain>
    </source>
</reference>
<keyword evidence="3" id="KW-1185">Reference proteome</keyword>
<protein>
    <recommendedName>
        <fullName evidence="4">Myb-like domain-containing protein</fullName>
    </recommendedName>
</protein>
<dbReference type="AlphaFoldDB" id="A0A5N6VVE1"/>
<proteinExistence type="predicted"/>
<feature type="region of interest" description="Disordered" evidence="1">
    <location>
        <begin position="236"/>
        <end position="282"/>
    </location>
</feature>
<evidence type="ECO:0000313" key="3">
    <source>
        <dbReference type="Proteomes" id="UP000325433"/>
    </source>
</evidence>
<organism evidence="2 3">
    <name type="scientific">Aspergillus transmontanensis</name>
    <dbReference type="NCBI Taxonomy" id="1034304"/>
    <lineage>
        <taxon>Eukaryota</taxon>
        <taxon>Fungi</taxon>
        <taxon>Dikarya</taxon>
        <taxon>Ascomycota</taxon>
        <taxon>Pezizomycotina</taxon>
        <taxon>Eurotiomycetes</taxon>
        <taxon>Eurotiomycetidae</taxon>
        <taxon>Eurotiales</taxon>
        <taxon>Aspergillaceae</taxon>
        <taxon>Aspergillus</taxon>
        <taxon>Aspergillus subgen. Circumdati</taxon>
    </lineage>
</organism>
<name>A0A5N6VVE1_9EURO</name>
<gene>
    <name evidence="2" type="ORF">BDV41DRAFT_578892</name>
</gene>
<dbReference type="EMBL" id="ML738346">
    <property type="protein sequence ID" value="KAE8311040.1"/>
    <property type="molecule type" value="Genomic_DNA"/>
</dbReference>
<evidence type="ECO:0008006" key="4">
    <source>
        <dbReference type="Google" id="ProtNLM"/>
    </source>
</evidence>